<dbReference type="PANTHER" id="PTHR43179">
    <property type="entry name" value="RHAMNOSYLTRANSFERASE WBBL"/>
    <property type="match status" value="1"/>
</dbReference>
<evidence type="ECO:0000259" key="1">
    <source>
        <dbReference type="Pfam" id="PF00535"/>
    </source>
</evidence>
<evidence type="ECO:0000313" key="2">
    <source>
        <dbReference type="EMBL" id="SDQ29861.1"/>
    </source>
</evidence>
<protein>
    <submittedName>
        <fullName evidence="2">N-acetylglucosaminyl-diphospho-decaprenol L-rhamnosyltransferase</fullName>
    </submittedName>
</protein>
<keyword evidence="3" id="KW-1185">Reference proteome</keyword>
<dbReference type="InterPro" id="IPR029044">
    <property type="entry name" value="Nucleotide-diphossugar_trans"/>
</dbReference>
<dbReference type="Proteomes" id="UP000181917">
    <property type="component" value="Unassembled WGS sequence"/>
</dbReference>
<accession>A0A1H0ZRL5</accession>
<dbReference type="OrthoDB" id="9771846at2"/>
<dbReference type="STRING" id="37928.SAMN04489742_0513"/>
<proteinExistence type="predicted"/>
<dbReference type="GO" id="GO:0016740">
    <property type="term" value="F:transferase activity"/>
    <property type="evidence" value="ECO:0007669"/>
    <property type="project" value="UniProtKB-KW"/>
</dbReference>
<reference evidence="2 3" key="1">
    <citation type="submission" date="2016-10" db="EMBL/GenBank/DDBJ databases">
        <authorList>
            <person name="de Groot N.N."/>
        </authorList>
    </citation>
    <scope>NUCLEOTIDE SEQUENCE [LARGE SCALE GENOMIC DNA]</scope>
    <source>
        <strain evidence="2 3">DSM 20117</strain>
    </source>
</reference>
<dbReference type="Gene3D" id="3.90.550.10">
    <property type="entry name" value="Spore Coat Polysaccharide Biosynthesis Protein SpsA, Chain A"/>
    <property type="match status" value="1"/>
</dbReference>
<dbReference type="InterPro" id="IPR001173">
    <property type="entry name" value="Glyco_trans_2-like"/>
</dbReference>
<evidence type="ECO:0000313" key="3">
    <source>
        <dbReference type="Proteomes" id="UP000181917"/>
    </source>
</evidence>
<gene>
    <name evidence="2" type="ORF">SAMN04489742_0513</name>
</gene>
<dbReference type="EMBL" id="FNKH01000002">
    <property type="protein sequence ID" value="SDQ29861.1"/>
    <property type="molecule type" value="Genomic_DNA"/>
</dbReference>
<dbReference type="RefSeq" id="WP_074699100.1">
    <property type="nucleotide sequence ID" value="NZ_CP018863.1"/>
</dbReference>
<dbReference type="KEGG" id="acry:AC20117_14730"/>
<dbReference type="AlphaFoldDB" id="A0A1H0ZRL5"/>
<name>A0A1H0ZRL5_9MICC</name>
<sequence>MSNIHVVIVTYNSNRYLKRLAQSVREAFPFDGVVIVDNNSADNSVELARELDWGAPLSLIFNRENTGFGAAMNIGVRSLPQSTDYVLLVNPDVELDRQAIRSMWETAESDDNIGCVGAQLVTSDGSPVSSARELPTILSVGMRKAFDIVPQPDQVLDAGWICGALMLWRYDKFLQLGGFSPDYFLYFEDTDICRKAHNFGIRTVIDGGSKAIHDQGHGERPHRKLRAINRRSRYLYAKKWLGLGGRFSARIANCIEIIREVGRD</sequence>
<dbReference type="PANTHER" id="PTHR43179:SF7">
    <property type="entry name" value="RHAMNOSYLTRANSFERASE WBBL"/>
    <property type="match status" value="1"/>
</dbReference>
<feature type="domain" description="Glycosyltransferase 2-like" evidence="1">
    <location>
        <begin position="6"/>
        <end position="131"/>
    </location>
</feature>
<dbReference type="CDD" id="cd04186">
    <property type="entry name" value="GT_2_like_c"/>
    <property type="match status" value="1"/>
</dbReference>
<dbReference type="SUPFAM" id="SSF53448">
    <property type="entry name" value="Nucleotide-diphospho-sugar transferases"/>
    <property type="match status" value="1"/>
</dbReference>
<organism evidence="2 3">
    <name type="scientific">Crystallibacter crystallopoietes</name>
    <dbReference type="NCBI Taxonomy" id="37928"/>
    <lineage>
        <taxon>Bacteria</taxon>
        <taxon>Bacillati</taxon>
        <taxon>Actinomycetota</taxon>
        <taxon>Actinomycetes</taxon>
        <taxon>Micrococcales</taxon>
        <taxon>Micrococcaceae</taxon>
        <taxon>Crystallibacter</taxon>
    </lineage>
</organism>
<keyword evidence="2" id="KW-0808">Transferase</keyword>
<dbReference type="Pfam" id="PF00535">
    <property type="entry name" value="Glycos_transf_2"/>
    <property type="match status" value="1"/>
</dbReference>